<dbReference type="GO" id="GO:0008137">
    <property type="term" value="F:NADH dehydrogenase (ubiquinone) activity"/>
    <property type="evidence" value="ECO:0007669"/>
    <property type="project" value="InterPro"/>
</dbReference>
<dbReference type="OrthoDB" id="9803286at2"/>
<dbReference type="PANTHER" id="PTHR10884">
    <property type="entry name" value="NADH DEHYDROGENASE UBIQUINONE IRON-SULFUR PROTEIN 3"/>
    <property type="match status" value="1"/>
</dbReference>
<dbReference type="InterPro" id="IPR001268">
    <property type="entry name" value="NADH_UbQ_OxRdtase_30kDa_su"/>
</dbReference>
<dbReference type="InterPro" id="IPR037232">
    <property type="entry name" value="NADH_quin_OxRdtase_su_C/D-like"/>
</dbReference>
<dbReference type="Gene3D" id="3.30.460.80">
    <property type="entry name" value="NADH:ubiquinone oxidoreductase, 30kDa subunit"/>
    <property type="match status" value="1"/>
</dbReference>
<keyword evidence="4" id="KW-1185">Reference proteome</keyword>
<sequence length="213" mass="23480">MSDTTHTPEAEIPDDRQLPDEVDALSDGLAALRDHLVANLDGVTATAFRGELTLETTAEHVPQVLAFCKADPVAACELLSDVSAVHWPAGAAEVNSQETTGWPTYTEVEDSGHIDVSWILRSVSKSHWFRLRVSLPDDNPVVASATPQYSSANFLEREVYDLMGVEFTGHPALTRIMMPDDWDGHPHRKDYPLGGVEVMYKGHTVSPPDERDY</sequence>
<dbReference type="Pfam" id="PF00329">
    <property type="entry name" value="Complex1_30kDa"/>
    <property type="match status" value="1"/>
</dbReference>
<dbReference type="AlphaFoldDB" id="A0A346Y424"/>
<proteinExistence type="inferred from homology"/>
<dbReference type="RefSeq" id="WP_114593437.1">
    <property type="nucleotide sequence ID" value="NZ_CP031165.1"/>
</dbReference>
<feature type="domain" description="NADH:ubiquinone oxidoreductase 30kDa subunit" evidence="2">
    <location>
        <begin position="55"/>
        <end position="195"/>
    </location>
</feature>
<evidence type="ECO:0000259" key="2">
    <source>
        <dbReference type="Pfam" id="PF00329"/>
    </source>
</evidence>
<evidence type="ECO:0000313" key="4">
    <source>
        <dbReference type="Proteomes" id="UP000264006"/>
    </source>
</evidence>
<dbReference type="SUPFAM" id="SSF143243">
    <property type="entry name" value="Nqo5-like"/>
    <property type="match status" value="1"/>
</dbReference>
<accession>A0A346Y424</accession>
<name>A0A346Y424_9ACTN</name>
<dbReference type="KEGG" id="euz:DVS28_a4560"/>
<protein>
    <submittedName>
        <fullName evidence="3">NADH-ubiquinone oxidoreductase chain C</fullName>
    </submittedName>
</protein>
<organism evidence="3 4">
    <name type="scientific">Euzebya pacifica</name>
    <dbReference type="NCBI Taxonomy" id="1608957"/>
    <lineage>
        <taxon>Bacteria</taxon>
        <taxon>Bacillati</taxon>
        <taxon>Actinomycetota</taxon>
        <taxon>Nitriliruptoria</taxon>
        <taxon>Euzebyales</taxon>
    </lineage>
</organism>
<comment type="similarity">
    <text evidence="1">Belongs to the complex I 30 kDa subunit family.</text>
</comment>
<reference evidence="3 4" key="1">
    <citation type="submission" date="2018-09" db="EMBL/GenBank/DDBJ databases">
        <title>Complete genome sequence of Euzebya sp. DY32-46 isolated from seawater of Pacific Ocean.</title>
        <authorList>
            <person name="Xu L."/>
            <person name="Wu Y.-H."/>
            <person name="Xu X.-W."/>
        </authorList>
    </citation>
    <scope>NUCLEOTIDE SEQUENCE [LARGE SCALE GENOMIC DNA]</scope>
    <source>
        <strain evidence="3 4">DY32-46</strain>
    </source>
</reference>
<dbReference type="Proteomes" id="UP000264006">
    <property type="component" value="Chromosome"/>
</dbReference>
<evidence type="ECO:0000313" key="3">
    <source>
        <dbReference type="EMBL" id="AXV09221.1"/>
    </source>
</evidence>
<evidence type="ECO:0000256" key="1">
    <source>
        <dbReference type="ARBA" id="ARBA00007569"/>
    </source>
</evidence>
<gene>
    <name evidence="3" type="ORF">DVS28_a4560</name>
</gene>
<dbReference type="EMBL" id="CP031165">
    <property type="protein sequence ID" value="AXV09221.1"/>
    <property type="molecule type" value="Genomic_DNA"/>
</dbReference>
<dbReference type="PANTHER" id="PTHR10884:SF14">
    <property type="entry name" value="NADH DEHYDROGENASE [UBIQUINONE] IRON-SULFUR PROTEIN 3, MITOCHONDRIAL"/>
    <property type="match status" value="1"/>
</dbReference>
<keyword evidence="3" id="KW-0830">Ubiquinone</keyword>